<dbReference type="InterPro" id="IPR053817">
    <property type="entry name" value="CATSPERE_NTD2"/>
</dbReference>
<gene>
    <name evidence="21" type="primary">CATSPERE</name>
</gene>
<feature type="domain" description="CATSPERD/E C-terminal" evidence="19">
    <location>
        <begin position="864"/>
        <end position="1054"/>
    </location>
</feature>
<accession>A0ABM4EDB5</accession>
<keyword evidence="9" id="KW-1015">Disulfide bond</keyword>
<keyword evidence="3 14" id="KW-0812">Transmembrane</keyword>
<keyword evidence="10" id="KW-0325">Glycoprotein</keyword>
<evidence type="ECO:0000256" key="9">
    <source>
        <dbReference type="ARBA" id="ARBA00023157"/>
    </source>
</evidence>
<evidence type="ECO:0000256" key="8">
    <source>
        <dbReference type="ARBA" id="ARBA00023136"/>
    </source>
</evidence>
<name>A0ABM4EDB5_9AVES</name>
<comment type="subcellular location">
    <subcellularLocation>
        <location evidence="12">Cell projection</location>
        <location evidence="12">Cilium</location>
        <location evidence="12">Flagellum membrane</location>
        <topology evidence="12">Single-pass type I membrane protein</topology>
    </subcellularLocation>
</comment>
<dbReference type="RefSeq" id="XP_067150669.1">
    <property type="nucleotide sequence ID" value="XM_067294568.1"/>
</dbReference>
<evidence type="ECO:0000256" key="11">
    <source>
        <dbReference type="ARBA" id="ARBA00023273"/>
    </source>
</evidence>
<protein>
    <submittedName>
        <fullName evidence="21">Cation channel sperm-associated auxiliary subunit epsilon</fullName>
    </submittedName>
</protein>
<dbReference type="Pfam" id="PF22841">
    <property type="entry name" value="CATSPERE_NTD1"/>
    <property type="match status" value="1"/>
</dbReference>
<evidence type="ECO:0000256" key="13">
    <source>
        <dbReference type="SAM" id="MobiDB-lite"/>
    </source>
</evidence>
<evidence type="ECO:0000313" key="20">
    <source>
        <dbReference type="Proteomes" id="UP001652627"/>
    </source>
</evidence>
<evidence type="ECO:0000259" key="16">
    <source>
        <dbReference type="Pfam" id="PF22843"/>
    </source>
</evidence>
<dbReference type="GeneID" id="106485413"/>
<evidence type="ECO:0000256" key="5">
    <source>
        <dbReference type="ARBA" id="ARBA00022846"/>
    </source>
</evidence>
<feature type="compositionally biased region" description="Low complexity" evidence="13">
    <location>
        <begin position="16"/>
        <end position="35"/>
    </location>
</feature>
<evidence type="ECO:0000259" key="19">
    <source>
        <dbReference type="Pfam" id="PF22850"/>
    </source>
</evidence>
<evidence type="ECO:0000259" key="17">
    <source>
        <dbReference type="Pfam" id="PF22844"/>
    </source>
</evidence>
<feature type="domain" description="CATSPERE Ig-like" evidence="18">
    <location>
        <begin position="679"/>
        <end position="741"/>
    </location>
</feature>
<evidence type="ECO:0000259" key="15">
    <source>
        <dbReference type="Pfam" id="PF22841"/>
    </source>
</evidence>
<organism evidence="20 21">
    <name type="scientific">Apteryx mantelli</name>
    <name type="common">North Island brown kiwi</name>
    <dbReference type="NCBI Taxonomy" id="2696672"/>
    <lineage>
        <taxon>Eukaryota</taxon>
        <taxon>Metazoa</taxon>
        <taxon>Chordata</taxon>
        <taxon>Craniata</taxon>
        <taxon>Vertebrata</taxon>
        <taxon>Euteleostomi</taxon>
        <taxon>Archelosauria</taxon>
        <taxon>Archosauria</taxon>
        <taxon>Dinosauria</taxon>
        <taxon>Saurischia</taxon>
        <taxon>Theropoda</taxon>
        <taxon>Coelurosauria</taxon>
        <taxon>Aves</taxon>
        <taxon>Palaeognathae</taxon>
        <taxon>Apterygiformes</taxon>
        <taxon>Apterygidae</taxon>
        <taxon>Apteryx</taxon>
    </lineage>
</organism>
<keyword evidence="20" id="KW-1185">Reference proteome</keyword>
<keyword evidence="8 14" id="KW-0472">Membrane</keyword>
<dbReference type="InterPro" id="IPR053818">
    <property type="entry name" value="CATSPERE_NTD1"/>
</dbReference>
<comment type="similarity">
    <text evidence="1">Belongs to the CATSPERD family.</text>
</comment>
<keyword evidence="4" id="KW-0732">Signal</keyword>
<evidence type="ECO:0000256" key="12">
    <source>
        <dbReference type="ARBA" id="ARBA00037793"/>
    </source>
</evidence>
<dbReference type="Pfam" id="PF22849">
    <property type="entry name" value="CATSPERE_Ig-like"/>
    <property type="match status" value="1"/>
</dbReference>
<dbReference type="Proteomes" id="UP001652627">
    <property type="component" value="Chromosome 3"/>
</dbReference>
<dbReference type="InterPro" id="IPR053814">
    <property type="entry name" value="CATSPERD/E_C"/>
</dbReference>
<evidence type="ECO:0000256" key="14">
    <source>
        <dbReference type="SAM" id="Phobius"/>
    </source>
</evidence>
<dbReference type="Pfam" id="PF22844">
    <property type="entry name" value="Beta-prop_CATSPERE"/>
    <property type="match status" value="1"/>
</dbReference>
<evidence type="ECO:0000256" key="3">
    <source>
        <dbReference type="ARBA" id="ARBA00022692"/>
    </source>
</evidence>
<keyword evidence="11" id="KW-0966">Cell projection</keyword>
<dbReference type="PANTHER" id="PTHR33722">
    <property type="entry name" value="CATION CHANNEL SPERM-ASSOCIATED PROTEIN SUBUNIT DELTA-RELATED"/>
    <property type="match status" value="1"/>
</dbReference>
<feature type="domain" description="CATSPERE beta-propeller" evidence="17">
    <location>
        <begin position="326"/>
        <end position="669"/>
    </location>
</feature>
<evidence type="ECO:0000256" key="1">
    <source>
        <dbReference type="ARBA" id="ARBA00010246"/>
    </source>
</evidence>
<dbReference type="InterPro" id="IPR053816">
    <property type="entry name" value="CATSPERE_beta-prop"/>
</dbReference>
<dbReference type="Pfam" id="PF22850">
    <property type="entry name" value="CATSPERD-E_C"/>
    <property type="match status" value="1"/>
</dbReference>
<feature type="region of interest" description="Disordered" evidence="13">
    <location>
        <begin position="1"/>
        <end position="40"/>
    </location>
</feature>
<evidence type="ECO:0000259" key="18">
    <source>
        <dbReference type="Pfam" id="PF22849"/>
    </source>
</evidence>
<dbReference type="Pfam" id="PF22843">
    <property type="entry name" value="CATSPERE_NTD2"/>
    <property type="match status" value="1"/>
</dbReference>
<evidence type="ECO:0000256" key="4">
    <source>
        <dbReference type="ARBA" id="ARBA00022729"/>
    </source>
</evidence>
<keyword evidence="5" id="KW-0282">Flagellum</keyword>
<keyword evidence="2" id="KW-1003">Cell membrane</keyword>
<evidence type="ECO:0000256" key="2">
    <source>
        <dbReference type="ARBA" id="ARBA00022475"/>
    </source>
</evidence>
<keyword evidence="7" id="KW-0969">Cilium</keyword>
<dbReference type="InterPro" id="IPR053815">
    <property type="entry name" value="CATSPERE_Ig-like"/>
</dbReference>
<proteinExistence type="inferred from homology"/>
<evidence type="ECO:0000256" key="6">
    <source>
        <dbReference type="ARBA" id="ARBA00022989"/>
    </source>
</evidence>
<sequence length="1081" mass="124068">MRQEGSGALRGSFPPASSQRGDDAAAASRGASLGRRIPRPGCRRCACTAPGPEGRSLPPSRPRRRWAPPAWGYVSSSPGSSVDRTYRCLLLHVSNPQTCTDVTNSCIWYTTTEENYKLFTSRTTIYLEYEGSSFTVWEFPDVCTAKNKSSPTTTLNCPTPGTYRIKPRVTIETFEDKERYLPASDHSNCFLWYATTASQPTRTDPLSVNESQELILWVYDPETADASELNHTAIRPSQSSQKLSKLFWNLGQDPVVHTYLKKDKYYAQEHPNLGLWTVKVPAVSEDIIINIHGKAIAFQECFVLDTPFIIPRPKQSFTSKENDTSLCSPSNSDISITWSACFPTTAVLLADFGTFYTNDGFKTYEEIKVPSDALTQDLNNNVTDVTLTDNGILFLINGTIYKRESNDFFKLGAEHKLPETEITGIHSRYWCSSVYPVQNGKQLSTLAAWTSNELYLAYNEIFNKIADTTNLVKSLNFPDYAALSIETVSYDSVPSEIILLLICNGCSPSRLFYLAFYREDRQFWGLREFYLPVPHSSVMRMIYLNSALSCGLLWDSENIYYTYKNNTTNGFFQVSGSNLSLPEMSNGSTIHQIILDYLGNILIKMKNNIFFYTKSELRELIQLPVWINGMKKMVLYLNPSASVYILLIDGSSIYRQTYPLEIEIFSSTFRAEISCSIIAFQHNMDFNVYYLDMGDELTFWSQIVFEENVDVSTYLEFYRPDLLLLKESSKYEIARGICTKNEAQLVWINKAHVVCQCRRPELLFIPGHTFTFYHEIDYTLESNYTKALIHVCLGGFFCRELTSGVTSVELQPSVFEAACELRCQVSHFFVGCPPGRHIIVERPSDVVCQKHNFTTYRIPGKFLWRPTAKDKIAYYDWDKYGCLMELHYERYFQPVISMYDGNKYVRRVETNFILWEMKGRTDYGYTSSMKEEGCLYKAQSWPMMLNESKNSTLDEIWGPQNYRSCFVFHQNSTDEGLYEQYQILNMTSTNSIVWATSHSGIYVFRVRILDPNYSFCDLKAFFAVHTYGIIERSDLSTVILYSFLILCIFWAFLILSYFRYTKIFQELSYTDSQTSLDLQED</sequence>
<dbReference type="InterPro" id="IPR028751">
    <property type="entry name" value="CATSPERD/E"/>
</dbReference>
<feature type="transmembrane region" description="Helical" evidence="14">
    <location>
        <begin position="1038"/>
        <end position="1058"/>
    </location>
</feature>
<dbReference type="PANTHER" id="PTHR33722:SF3">
    <property type="entry name" value="CATION CHANNEL SPERM-ASSOCIATED AUXILIARY SUBUNIT EPSILON"/>
    <property type="match status" value="1"/>
</dbReference>
<feature type="domain" description="CATSPERE second N-terminal" evidence="16">
    <location>
        <begin position="189"/>
        <end position="281"/>
    </location>
</feature>
<feature type="domain" description="CATSPERE first N-terminal" evidence="15">
    <location>
        <begin position="105"/>
        <end position="181"/>
    </location>
</feature>
<keyword evidence="6 14" id="KW-1133">Transmembrane helix</keyword>
<reference evidence="21" key="1">
    <citation type="submission" date="2025-08" db="UniProtKB">
        <authorList>
            <consortium name="RefSeq"/>
        </authorList>
    </citation>
    <scope>IDENTIFICATION</scope>
    <source>
        <tissue evidence="21">Blood</tissue>
    </source>
</reference>
<evidence type="ECO:0000313" key="21">
    <source>
        <dbReference type="RefSeq" id="XP_067150669.1"/>
    </source>
</evidence>
<evidence type="ECO:0000256" key="7">
    <source>
        <dbReference type="ARBA" id="ARBA00023069"/>
    </source>
</evidence>
<evidence type="ECO:0000256" key="10">
    <source>
        <dbReference type="ARBA" id="ARBA00023180"/>
    </source>
</evidence>